<keyword evidence="3" id="KW-1133">Transmembrane helix</keyword>
<evidence type="ECO:0000256" key="3">
    <source>
        <dbReference type="ARBA" id="ARBA00022989"/>
    </source>
</evidence>
<proteinExistence type="predicted"/>
<dbReference type="EMBL" id="OB666585">
    <property type="protein sequence ID" value="CAD7233597.1"/>
    <property type="molecule type" value="Genomic_DNA"/>
</dbReference>
<name>A0A7R8WMD4_9CRUS</name>
<evidence type="ECO:0000256" key="4">
    <source>
        <dbReference type="ARBA" id="ARBA00023136"/>
    </source>
</evidence>
<sequence length="104" mass="11799">MCYELSLEFIGPSERAWFSIVSCSYYTLGLILLSGLAFVFRDWRHLAYATSIAMLPLFIAFFFLPESPRWLASKGKVKKALKIMSLMAKVNGKPLSDAQEKDIL</sequence>
<organism evidence="5">
    <name type="scientific">Cyprideis torosa</name>
    <dbReference type="NCBI Taxonomy" id="163714"/>
    <lineage>
        <taxon>Eukaryota</taxon>
        <taxon>Metazoa</taxon>
        <taxon>Ecdysozoa</taxon>
        <taxon>Arthropoda</taxon>
        <taxon>Crustacea</taxon>
        <taxon>Oligostraca</taxon>
        <taxon>Ostracoda</taxon>
        <taxon>Podocopa</taxon>
        <taxon>Podocopida</taxon>
        <taxon>Cytherocopina</taxon>
        <taxon>Cytheroidea</taxon>
        <taxon>Cytherideidae</taxon>
        <taxon>Cyprideis</taxon>
    </lineage>
</organism>
<protein>
    <submittedName>
        <fullName evidence="5">Uncharacterized protein</fullName>
    </submittedName>
</protein>
<dbReference type="Pfam" id="PF00083">
    <property type="entry name" value="Sugar_tr"/>
    <property type="match status" value="1"/>
</dbReference>
<evidence type="ECO:0000256" key="1">
    <source>
        <dbReference type="ARBA" id="ARBA00004141"/>
    </source>
</evidence>
<reference evidence="5" key="1">
    <citation type="submission" date="2020-11" db="EMBL/GenBank/DDBJ databases">
        <authorList>
            <person name="Tran Van P."/>
        </authorList>
    </citation>
    <scope>NUCLEOTIDE SEQUENCE</scope>
</reference>
<feature type="non-terminal residue" evidence="5">
    <location>
        <position position="1"/>
    </location>
</feature>
<dbReference type="GO" id="GO:0022857">
    <property type="term" value="F:transmembrane transporter activity"/>
    <property type="evidence" value="ECO:0007669"/>
    <property type="project" value="InterPro"/>
</dbReference>
<keyword evidence="4" id="KW-0472">Membrane</keyword>
<dbReference type="OrthoDB" id="6382114at2759"/>
<dbReference type="PANTHER" id="PTHR24064">
    <property type="entry name" value="SOLUTE CARRIER FAMILY 22 MEMBER"/>
    <property type="match status" value="1"/>
</dbReference>
<evidence type="ECO:0000256" key="2">
    <source>
        <dbReference type="ARBA" id="ARBA00022692"/>
    </source>
</evidence>
<dbReference type="Gene3D" id="1.20.1250.20">
    <property type="entry name" value="MFS general substrate transporter like domains"/>
    <property type="match status" value="1"/>
</dbReference>
<dbReference type="InterPro" id="IPR005828">
    <property type="entry name" value="MFS_sugar_transport-like"/>
</dbReference>
<dbReference type="GO" id="GO:0016020">
    <property type="term" value="C:membrane"/>
    <property type="evidence" value="ECO:0007669"/>
    <property type="project" value="UniProtKB-SubCell"/>
</dbReference>
<gene>
    <name evidence="5" type="ORF">CTOB1V02_LOCUS11418</name>
</gene>
<accession>A0A7R8WMD4</accession>
<comment type="subcellular location">
    <subcellularLocation>
        <location evidence="1">Membrane</location>
        <topology evidence="1">Multi-pass membrane protein</topology>
    </subcellularLocation>
</comment>
<keyword evidence="2" id="KW-0812">Transmembrane</keyword>
<evidence type="ECO:0000313" key="5">
    <source>
        <dbReference type="EMBL" id="CAD7233597.1"/>
    </source>
</evidence>
<dbReference type="AlphaFoldDB" id="A0A7R8WMD4"/>
<dbReference type="SUPFAM" id="SSF103473">
    <property type="entry name" value="MFS general substrate transporter"/>
    <property type="match status" value="1"/>
</dbReference>
<dbReference type="InterPro" id="IPR036259">
    <property type="entry name" value="MFS_trans_sf"/>
</dbReference>